<keyword evidence="1" id="KW-0175">Coiled coil</keyword>
<dbReference type="OrthoDB" id="3147752at2759"/>
<dbReference type="Proteomes" id="UP000305948">
    <property type="component" value="Unassembled WGS sequence"/>
</dbReference>
<evidence type="ECO:0000313" key="3">
    <source>
        <dbReference type="Proteomes" id="UP000305948"/>
    </source>
</evidence>
<dbReference type="AlphaFoldDB" id="A0A5C3MZJ3"/>
<dbReference type="EMBL" id="ML213512">
    <property type="protein sequence ID" value="TFK50889.1"/>
    <property type="molecule type" value="Genomic_DNA"/>
</dbReference>
<protein>
    <submittedName>
        <fullName evidence="2">Uncharacterized protein</fullName>
    </submittedName>
</protein>
<proteinExistence type="predicted"/>
<evidence type="ECO:0000313" key="2">
    <source>
        <dbReference type="EMBL" id="TFK50889.1"/>
    </source>
</evidence>
<keyword evidence="3" id="KW-1185">Reference proteome</keyword>
<sequence>MDHAWIRIECEISTKETCMWILISSMSRLLSVRGLRGPNSGLPDPYIRTPALFVLYHLRDMEGIRTCLKLLGAGALRVLQPLVPIAIAIARDPKAPSGHEGHGAQDEEMVLLTHHEADYAGRRATREQESGELEGLRRALQETSETLEQERHRANQLEAERNKLVHAMKDGINRMEAELSERDHRYQELEAGYHALEKRLEDQRQLLEARSAELRVAQTFLTKTDTISVTDVKTMVTDLNTDIFQAAVMLADMLNFRQRTKYGVAESKHAQGRVKAWLEPDFARALSGANDSSILQIAVRGVICHHCNLIINSWPSQVSEGGVRSREEYKTLYSSMIGSGEHIVFINRDNG</sequence>
<name>A0A5C3MZJ3_9AGAM</name>
<reference evidence="2 3" key="1">
    <citation type="journal article" date="2019" name="Nat. Ecol. Evol.">
        <title>Megaphylogeny resolves global patterns of mushroom evolution.</title>
        <authorList>
            <person name="Varga T."/>
            <person name="Krizsan K."/>
            <person name="Foldi C."/>
            <person name="Dima B."/>
            <person name="Sanchez-Garcia M."/>
            <person name="Sanchez-Ramirez S."/>
            <person name="Szollosi G.J."/>
            <person name="Szarkandi J.G."/>
            <person name="Papp V."/>
            <person name="Albert L."/>
            <person name="Andreopoulos W."/>
            <person name="Angelini C."/>
            <person name="Antonin V."/>
            <person name="Barry K.W."/>
            <person name="Bougher N.L."/>
            <person name="Buchanan P."/>
            <person name="Buyck B."/>
            <person name="Bense V."/>
            <person name="Catcheside P."/>
            <person name="Chovatia M."/>
            <person name="Cooper J."/>
            <person name="Damon W."/>
            <person name="Desjardin D."/>
            <person name="Finy P."/>
            <person name="Geml J."/>
            <person name="Haridas S."/>
            <person name="Hughes K."/>
            <person name="Justo A."/>
            <person name="Karasinski D."/>
            <person name="Kautmanova I."/>
            <person name="Kiss B."/>
            <person name="Kocsube S."/>
            <person name="Kotiranta H."/>
            <person name="LaButti K.M."/>
            <person name="Lechner B.E."/>
            <person name="Liimatainen K."/>
            <person name="Lipzen A."/>
            <person name="Lukacs Z."/>
            <person name="Mihaltcheva S."/>
            <person name="Morgado L.N."/>
            <person name="Niskanen T."/>
            <person name="Noordeloos M.E."/>
            <person name="Ohm R.A."/>
            <person name="Ortiz-Santana B."/>
            <person name="Ovrebo C."/>
            <person name="Racz N."/>
            <person name="Riley R."/>
            <person name="Savchenko A."/>
            <person name="Shiryaev A."/>
            <person name="Soop K."/>
            <person name="Spirin V."/>
            <person name="Szebenyi C."/>
            <person name="Tomsovsky M."/>
            <person name="Tulloss R.E."/>
            <person name="Uehling J."/>
            <person name="Grigoriev I.V."/>
            <person name="Vagvolgyi C."/>
            <person name="Papp T."/>
            <person name="Martin F.M."/>
            <person name="Miettinen O."/>
            <person name="Hibbett D.S."/>
            <person name="Nagy L.G."/>
        </authorList>
    </citation>
    <scope>NUCLEOTIDE SEQUENCE [LARGE SCALE GENOMIC DNA]</scope>
    <source>
        <strain evidence="2 3">OMC1185</strain>
    </source>
</reference>
<evidence type="ECO:0000256" key="1">
    <source>
        <dbReference type="SAM" id="Coils"/>
    </source>
</evidence>
<accession>A0A5C3MZJ3</accession>
<feature type="coiled-coil region" evidence="1">
    <location>
        <begin position="126"/>
        <end position="217"/>
    </location>
</feature>
<organism evidence="2 3">
    <name type="scientific">Heliocybe sulcata</name>
    <dbReference type="NCBI Taxonomy" id="5364"/>
    <lineage>
        <taxon>Eukaryota</taxon>
        <taxon>Fungi</taxon>
        <taxon>Dikarya</taxon>
        <taxon>Basidiomycota</taxon>
        <taxon>Agaricomycotina</taxon>
        <taxon>Agaricomycetes</taxon>
        <taxon>Gloeophyllales</taxon>
        <taxon>Gloeophyllaceae</taxon>
        <taxon>Heliocybe</taxon>
    </lineage>
</organism>
<gene>
    <name evidence="2" type="ORF">OE88DRAFT_191837</name>
</gene>